<sequence>MLGPRPTSASGFRAKPGPDAEFDHIYHSGIVSMASLSVMKTPPGRIAFHNVSPVPGLVPRRRSRRLSGALCTPSVSGRRPVKRFHHIRHPDCSPIPWCDIGRSMGVTTCHGTRQRGSPSQSDAVLFSVGSKPKTRRSREALTVPTSTSDTAWCQEFLWLVSGHVVGVDGVWARVDVEIGSTARLPGSLGPDRRVCSCASKPGLSYRARCGCEPSIDGEKGRIGLGAEICKPRSLSGVVGSSPCATMRFTRTRHGPVSPVDGCMTAPSA</sequence>
<proteinExistence type="predicted"/>
<dbReference type="Proteomes" id="UP001239445">
    <property type="component" value="Unassembled WGS sequence"/>
</dbReference>
<evidence type="ECO:0000313" key="1">
    <source>
        <dbReference type="EMBL" id="KAK1758467.1"/>
    </source>
</evidence>
<keyword evidence="2" id="KW-1185">Reference proteome</keyword>
<protein>
    <submittedName>
        <fullName evidence="1">Uncharacterized protein</fullName>
    </submittedName>
</protein>
<comment type="caution">
    <text evidence="1">The sequence shown here is derived from an EMBL/GenBank/DDBJ whole genome shotgun (WGS) entry which is preliminary data.</text>
</comment>
<reference evidence="1" key="1">
    <citation type="submission" date="2023-06" db="EMBL/GenBank/DDBJ databases">
        <title>Genome-scale phylogeny and comparative genomics of the fungal order Sordariales.</title>
        <authorList>
            <consortium name="Lawrence Berkeley National Laboratory"/>
            <person name="Hensen N."/>
            <person name="Bonometti L."/>
            <person name="Westerberg I."/>
            <person name="Brannstrom I.O."/>
            <person name="Guillou S."/>
            <person name="Cros-Aarteil S."/>
            <person name="Calhoun S."/>
            <person name="Haridas S."/>
            <person name="Kuo A."/>
            <person name="Mondo S."/>
            <person name="Pangilinan J."/>
            <person name="Riley R."/>
            <person name="Labutti K."/>
            <person name="Andreopoulos B."/>
            <person name="Lipzen A."/>
            <person name="Chen C."/>
            <person name="Yanf M."/>
            <person name="Daum C."/>
            <person name="Ng V."/>
            <person name="Clum A."/>
            <person name="Steindorff A."/>
            <person name="Ohm R."/>
            <person name="Martin F."/>
            <person name="Silar P."/>
            <person name="Natvig D."/>
            <person name="Lalanne C."/>
            <person name="Gautier V."/>
            <person name="Ament-Velasquez S.L."/>
            <person name="Kruys A."/>
            <person name="Hutchinson M.I."/>
            <person name="Powell A.J."/>
            <person name="Barry K."/>
            <person name="Miller A.N."/>
            <person name="Grigoriev I.V."/>
            <person name="Debuchy R."/>
            <person name="Gladieux P."/>
            <person name="Thoren M.H."/>
            <person name="Johannesson H."/>
        </authorList>
    </citation>
    <scope>NUCLEOTIDE SEQUENCE</scope>
    <source>
        <strain evidence="1">PSN4</strain>
    </source>
</reference>
<evidence type="ECO:0000313" key="2">
    <source>
        <dbReference type="Proteomes" id="UP001239445"/>
    </source>
</evidence>
<organism evidence="1 2">
    <name type="scientific">Echria macrotheca</name>
    <dbReference type="NCBI Taxonomy" id="438768"/>
    <lineage>
        <taxon>Eukaryota</taxon>
        <taxon>Fungi</taxon>
        <taxon>Dikarya</taxon>
        <taxon>Ascomycota</taxon>
        <taxon>Pezizomycotina</taxon>
        <taxon>Sordariomycetes</taxon>
        <taxon>Sordariomycetidae</taxon>
        <taxon>Sordariales</taxon>
        <taxon>Schizotheciaceae</taxon>
        <taxon>Echria</taxon>
    </lineage>
</organism>
<dbReference type="AlphaFoldDB" id="A0AAJ0BKD6"/>
<name>A0AAJ0BKD6_9PEZI</name>
<gene>
    <name evidence="1" type="ORF">QBC47DRAFT_142446</name>
</gene>
<accession>A0AAJ0BKD6</accession>
<dbReference type="EMBL" id="MU839829">
    <property type="protein sequence ID" value="KAK1758467.1"/>
    <property type="molecule type" value="Genomic_DNA"/>
</dbReference>